<organism evidence="1 2">
    <name type="scientific">Rhizopogon vesiculosus</name>
    <dbReference type="NCBI Taxonomy" id="180088"/>
    <lineage>
        <taxon>Eukaryota</taxon>
        <taxon>Fungi</taxon>
        <taxon>Dikarya</taxon>
        <taxon>Basidiomycota</taxon>
        <taxon>Agaricomycotina</taxon>
        <taxon>Agaricomycetes</taxon>
        <taxon>Agaricomycetidae</taxon>
        <taxon>Boletales</taxon>
        <taxon>Suillineae</taxon>
        <taxon>Rhizopogonaceae</taxon>
        <taxon>Rhizopogon</taxon>
    </lineage>
</organism>
<dbReference type="Proteomes" id="UP000183567">
    <property type="component" value="Unassembled WGS sequence"/>
</dbReference>
<evidence type="ECO:0000313" key="1">
    <source>
        <dbReference type="EMBL" id="OJA14345.1"/>
    </source>
</evidence>
<protein>
    <submittedName>
        <fullName evidence="1">Uncharacterized protein</fullName>
    </submittedName>
</protein>
<evidence type="ECO:0000313" key="2">
    <source>
        <dbReference type="Proteomes" id="UP000183567"/>
    </source>
</evidence>
<comment type="caution">
    <text evidence="1">The sequence shown here is derived from an EMBL/GenBank/DDBJ whole genome shotgun (WGS) entry which is preliminary data.</text>
</comment>
<keyword evidence="2" id="KW-1185">Reference proteome</keyword>
<dbReference type="OrthoDB" id="3258141at2759"/>
<gene>
    <name evidence="1" type="ORF">AZE42_14046</name>
</gene>
<accession>A0A1J8QLA7</accession>
<sequence length="59" mass="6439">MPSKVFAGIIMCRTAPIFYKIPITQELTYSSHALLSSVYVGRDGASGEQVYCHPVFGSL</sequence>
<reference evidence="1 2" key="1">
    <citation type="submission" date="2016-03" db="EMBL/GenBank/DDBJ databases">
        <title>Comparative genomics of the ectomycorrhizal sister species Rhizopogon vinicolor and Rhizopogon vesiculosus (Basidiomycota: Boletales) reveals a divergence of the mating type B locus.</title>
        <authorList>
            <person name="Mujic A.B."/>
            <person name="Kuo A."/>
            <person name="Tritt A."/>
            <person name="Lipzen A."/>
            <person name="Chen C."/>
            <person name="Johnson J."/>
            <person name="Sharma A."/>
            <person name="Barry K."/>
            <person name="Grigoriev I.V."/>
            <person name="Spatafora J.W."/>
        </authorList>
    </citation>
    <scope>NUCLEOTIDE SEQUENCE [LARGE SCALE GENOMIC DNA]</scope>
    <source>
        <strain evidence="1 2">AM-OR11-056</strain>
    </source>
</reference>
<proteinExistence type="predicted"/>
<name>A0A1J8QLA7_9AGAM</name>
<dbReference type="AlphaFoldDB" id="A0A1J8QLA7"/>
<dbReference type="EMBL" id="LVVM01003743">
    <property type="protein sequence ID" value="OJA14345.1"/>
    <property type="molecule type" value="Genomic_DNA"/>
</dbReference>